<keyword evidence="1" id="KW-0812">Transmembrane</keyword>
<evidence type="ECO:0000313" key="3">
    <source>
        <dbReference type="Proteomes" id="UP001310558"/>
    </source>
</evidence>
<protein>
    <submittedName>
        <fullName evidence="2">Uncharacterized protein</fullName>
    </submittedName>
</protein>
<evidence type="ECO:0000313" key="2">
    <source>
        <dbReference type="EMBL" id="MEB7543243.1"/>
    </source>
</evidence>
<gene>
    <name evidence="2" type="ORF">NGC28_12375</name>
</gene>
<keyword evidence="1" id="KW-1133">Transmembrane helix</keyword>
<name>A0ABU6EQ92_9ENTR</name>
<reference evidence="2 3" key="1">
    <citation type="submission" date="2022-06" db="EMBL/GenBank/DDBJ databases">
        <title>Whole Genome analysis of Bacterial isolates collected during year 2020 from Guwahati, Assam, India.</title>
        <authorList>
            <person name="Mendem S.K."/>
            <person name="Rakshit O."/>
            <person name="Murugesan D."/>
            <person name="Saikia K."/>
            <person name="Shome R."/>
            <person name="Raisen C."/>
            <person name="Holmes M.A."/>
            <person name="Shome B.R."/>
        </authorList>
    </citation>
    <scope>NUCLEOTIDE SEQUENCE [LARGE SCALE GENOMIC DNA]</scope>
    <source>
        <strain evidence="2 3">Sil NS 53</strain>
    </source>
</reference>
<keyword evidence="1" id="KW-0472">Membrane</keyword>
<feature type="transmembrane region" description="Helical" evidence="1">
    <location>
        <begin position="54"/>
        <end position="77"/>
    </location>
</feature>
<dbReference type="Proteomes" id="UP001310558">
    <property type="component" value="Unassembled WGS sequence"/>
</dbReference>
<organism evidence="2 3">
    <name type="scientific">Enterobacter huaxiensis</name>
    <dbReference type="NCBI Taxonomy" id="2494702"/>
    <lineage>
        <taxon>Bacteria</taxon>
        <taxon>Pseudomonadati</taxon>
        <taxon>Pseudomonadota</taxon>
        <taxon>Gammaproteobacteria</taxon>
        <taxon>Enterobacterales</taxon>
        <taxon>Enterobacteriaceae</taxon>
        <taxon>Enterobacter</taxon>
    </lineage>
</organism>
<proteinExistence type="predicted"/>
<dbReference type="InterPro" id="IPR042186">
    <property type="entry name" value="FimD_plug_dom"/>
</dbReference>
<evidence type="ECO:0000256" key="1">
    <source>
        <dbReference type="SAM" id="Phobius"/>
    </source>
</evidence>
<sequence>MVDTNGIGGVQLYNEKSRTNRFVIAVVSDVVSYNSFDTRVDVDAMDSDIEPVRAISTATLTIGAMPLFFALYLALALSLRIKSVRLLWLKVLFF</sequence>
<keyword evidence="3" id="KW-1185">Reference proteome</keyword>
<dbReference type="EMBL" id="JAMWJU010000002">
    <property type="protein sequence ID" value="MEB7543243.1"/>
    <property type="molecule type" value="Genomic_DNA"/>
</dbReference>
<comment type="caution">
    <text evidence="2">The sequence shown here is derived from an EMBL/GenBank/DDBJ whole genome shotgun (WGS) entry which is preliminary data.</text>
</comment>
<dbReference type="Gene3D" id="2.60.40.2610">
    <property type="entry name" value="Outer membrane usher protein FimD, plug domain"/>
    <property type="match status" value="1"/>
</dbReference>
<accession>A0ABU6EQ92</accession>